<gene>
    <name evidence="11" type="primary">6049503</name>
    <name evidence="10" type="ORF">CpipJ_CPIJ016245</name>
</gene>
<dbReference type="VEuPathDB" id="VectorBase:CQUJHB008906"/>
<organism>
    <name type="scientific">Culex quinquefasciatus</name>
    <name type="common">Southern house mosquito</name>
    <name type="synonym">Culex pungens</name>
    <dbReference type="NCBI Taxonomy" id="7176"/>
    <lineage>
        <taxon>Eukaryota</taxon>
        <taxon>Metazoa</taxon>
        <taxon>Ecdysozoa</taxon>
        <taxon>Arthropoda</taxon>
        <taxon>Hexapoda</taxon>
        <taxon>Insecta</taxon>
        <taxon>Pterygota</taxon>
        <taxon>Neoptera</taxon>
        <taxon>Endopterygota</taxon>
        <taxon>Diptera</taxon>
        <taxon>Nematocera</taxon>
        <taxon>Culicoidea</taxon>
        <taxon>Culicidae</taxon>
        <taxon>Culicinae</taxon>
        <taxon>Culicini</taxon>
        <taxon>Culex</taxon>
        <taxon>Culex</taxon>
    </lineage>
</organism>
<evidence type="ECO:0000259" key="9">
    <source>
        <dbReference type="Pfam" id="PF13613"/>
    </source>
</evidence>
<evidence type="ECO:0000256" key="1">
    <source>
        <dbReference type="ARBA" id="ARBA00001968"/>
    </source>
</evidence>
<evidence type="ECO:0000256" key="2">
    <source>
        <dbReference type="ARBA" id="ARBA00022723"/>
    </source>
</evidence>
<keyword evidence="5" id="KW-0238">DNA-binding</keyword>
<comment type="cofactor">
    <cofactor evidence="1">
        <name>a divalent metal cation</name>
        <dbReference type="ChEBI" id="CHEBI:60240"/>
    </cofactor>
</comment>
<accession>B0X9D1</accession>
<proteinExistence type="predicted"/>
<evidence type="ECO:0000256" key="3">
    <source>
        <dbReference type="ARBA" id="ARBA00022771"/>
    </source>
</evidence>
<dbReference type="GO" id="GO:0008270">
    <property type="term" value="F:zinc ion binding"/>
    <property type="evidence" value="ECO:0007669"/>
    <property type="project" value="UniProtKB-KW"/>
</dbReference>
<keyword evidence="12" id="KW-1185">Reference proteome</keyword>
<feature type="domain" description="Transposase Helix-turn-helix" evidence="9">
    <location>
        <begin position="177"/>
        <end position="220"/>
    </location>
</feature>
<feature type="domain" description="DDE Tnp4" evidence="8">
    <location>
        <begin position="253"/>
        <end position="313"/>
    </location>
</feature>
<evidence type="ECO:0000259" key="8">
    <source>
        <dbReference type="Pfam" id="PF13359"/>
    </source>
</evidence>
<dbReference type="AlphaFoldDB" id="B0X9D1"/>
<dbReference type="Proteomes" id="UP000002320">
    <property type="component" value="Unassembled WGS sequence"/>
</dbReference>
<evidence type="ECO:0000313" key="10">
    <source>
        <dbReference type="EMBL" id="EDS43100.1"/>
    </source>
</evidence>
<reference evidence="11" key="2">
    <citation type="submission" date="2021-02" db="UniProtKB">
        <authorList>
            <consortium name="EnsemblMetazoa"/>
        </authorList>
    </citation>
    <scope>IDENTIFICATION</scope>
    <source>
        <strain evidence="11">JHB</strain>
    </source>
</reference>
<protein>
    <recommendedName>
        <fullName evidence="13">DDE Tnp4 domain-containing protein</fullName>
    </recommendedName>
</protein>
<feature type="compositionally biased region" description="Basic and acidic residues" evidence="6">
    <location>
        <begin position="118"/>
        <end position="132"/>
    </location>
</feature>
<dbReference type="GO" id="GO:0003677">
    <property type="term" value="F:DNA binding"/>
    <property type="evidence" value="ECO:0007669"/>
    <property type="project" value="UniProtKB-KW"/>
</dbReference>
<name>B0X9D1_CULQU</name>
<keyword evidence="3" id="KW-0863">Zinc-finger</keyword>
<feature type="region of interest" description="Disordered" evidence="6">
    <location>
        <begin position="101"/>
        <end position="132"/>
    </location>
</feature>
<dbReference type="PANTHER" id="PTHR23080">
    <property type="entry name" value="THAP DOMAIN PROTEIN"/>
    <property type="match status" value="1"/>
</dbReference>
<dbReference type="InterPro" id="IPR027805">
    <property type="entry name" value="Transposase_HTH_dom"/>
</dbReference>
<dbReference type="EMBL" id="DS232532">
    <property type="protein sequence ID" value="EDS43100.1"/>
    <property type="molecule type" value="Genomic_DNA"/>
</dbReference>
<dbReference type="InParanoid" id="B0X9D1"/>
<dbReference type="Pfam" id="PF13613">
    <property type="entry name" value="HTH_Tnp_4"/>
    <property type="match status" value="1"/>
</dbReference>
<feature type="domain" description="THAP-type" evidence="7">
    <location>
        <begin position="59"/>
        <end position="103"/>
    </location>
</feature>
<dbReference type="InterPro" id="IPR027806">
    <property type="entry name" value="HARBI1_dom"/>
</dbReference>
<evidence type="ECO:0000256" key="5">
    <source>
        <dbReference type="ARBA" id="ARBA00023125"/>
    </source>
</evidence>
<dbReference type="InterPro" id="IPR006612">
    <property type="entry name" value="THAP_Znf"/>
</dbReference>
<evidence type="ECO:0000313" key="12">
    <source>
        <dbReference type="Proteomes" id="UP000002320"/>
    </source>
</evidence>
<dbReference type="OrthoDB" id="7791644at2759"/>
<sequence>MILPQQETLAGARTPCGAHTTARLARLQNRLLLLVQHFRFHRPKPSGMERRDYGNYLRCVVPDCFQAKEVEISFHLFPDRKTDARRYRKWLHALKLKHAPSNTAKGNHALNGRRRGKIGSDSKKSVTNKKESNTKKMLSIACPGISNFKMLEVFEKAVKMIPDATFLERWDISVRHLILLVCIKLKTDMSFRCISSLFDVTPKTASKYFRGFVPLLADVMRVAVPWQDGDLLKKDLPYHFRQFQNVRAVLDCTETVKFLVSVTPGGVFNYVSQGFVGKASDKFIFNASGMITMFDEGDSIMVDKGFAISNELSQHRLEMIRPPLLQGAAEHRRSEAKCINRTSPSACRACHTAVEKLQHFH</sequence>
<reference evidence="10" key="1">
    <citation type="submission" date="2007-03" db="EMBL/GenBank/DDBJ databases">
        <title>Annotation of Culex pipiens quinquefasciatus.</title>
        <authorList>
            <consortium name="The Broad Institute Genome Sequencing Platform"/>
            <person name="Atkinson P.W."/>
            <person name="Hemingway J."/>
            <person name="Christensen B.M."/>
            <person name="Higgs S."/>
            <person name="Kodira C."/>
            <person name="Hannick L."/>
            <person name="Megy K."/>
            <person name="O'Leary S."/>
            <person name="Pearson M."/>
            <person name="Haas B.J."/>
            <person name="Mauceli E."/>
            <person name="Wortman J.R."/>
            <person name="Lee N.H."/>
            <person name="Guigo R."/>
            <person name="Stanke M."/>
            <person name="Alvarado L."/>
            <person name="Amedeo P."/>
            <person name="Antoine C.H."/>
            <person name="Arensburger P."/>
            <person name="Bidwell S.L."/>
            <person name="Crawford M."/>
            <person name="Camaro F."/>
            <person name="Devon K."/>
            <person name="Engels R."/>
            <person name="Hammond M."/>
            <person name="Howarth C."/>
            <person name="Koehrsen M."/>
            <person name="Lawson D."/>
            <person name="Montgomery P."/>
            <person name="Nene V."/>
            <person name="Nusbaum C."/>
            <person name="Puiu D."/>
            <person name="Romero-Severson J."/>
            <person name="Severson D.W."/>
            <person name="Shumway M."/>
            <person name="Sisk P."/>
            <person name="Stolte C."/>
            <person name="Zeng Q."/>
            <person name="Eisenstadt E."/>
            <person name="Fraser-Liggett C."/>
            <person name="Strausberg R."/>
            <person name="Galagan J."/>
            <person name="Birren B."/>
            <person name="Collins F.H."/>
        </authorList>
    </citation>
    <scope>NUCLEOTIDE SEQUENCE [LARGE SCALE GENOMIC DNA]</scope>
    <source>
        <strain evidence="10">JHB</strain>
    </source>
</reference>
<evidence type="ECO:0000259" key="7">
    <source>
        <dbReference type="Pfam" id="PF05485"/>
    </source>
</evidence>
<dbReference type="KEGG" id="cqu:CpipJ_CPIJ016245"/>
<keyword evidence="2" id="KW-0479">Metal-binding</keyword>
<dbReference type="VEuPathDB" id="VectorBase:CPIJ016245"/>
<evidence type="ECO:0000256" key="6">
    <source>
        <dbReference type="SAM" id="MobiDB-lite"/>
    </source>
</evidence>
<evidence type="ECO:0008006" key="13">
    <source>
        <dbReference type="Google" id="ProtNLM"/>
    </source>
</evidence>
<keyword evidence="4" id="KW-0862">Zinc</keyword>
<dbReference type="Pfam" id="PF13359">
    <property type="entry name" value="DDE_Tnp_4"/>
    <property type="match status" value="1"/>
</dbReference>
<dbReference type="EnsemblMetazoa" id="CPIJ016245-RA">
    <property type="protein sequence ID" value="CPIJ016245-PA"/>
    <property type="gene ID" value="CPIJ016245"/>
</dbReference>
<evidence type="ECO:0000256" key="4">
    <source>
        <dbReference type="ARBA" id="ARBA00022833"/>
    </source>
</evidence>
<dbReference type="PANTHER" id="PTHR23080:SF141">
    <property type="entry name" value="TRANSPOSASE HELIX-TURN-HELIX DOMAIN-CONTAINING PROTEIN"/>
    <property type="match status" value="1"/>
</dbReference>
<dbReference type="HOGENOM" id="CLU_767820_0_0_1"/>
<evidence type="ECO:0000313" key="11">
    <source>
        <dbReference type="EnsemblMetazoa" id="CPIJ016245-PA"/>
    </source>
</evidence>
<dbReference type="Pfam" id="PF05485">
    <property type="entry name" value="THAP"/>
    <property type="match status" value="1"/>
</dbReference>